<evidence type="ECO:0000313" key="12">
    <source>
        <dbReference type="Proteomes" id="UP000886841"/>
    </source>
</evidence>
<keyword evidence="8" id="KW-1278">Translocase</keyword>
<evidence type="ECO:0000256" key="5">
    <source>
        <dbReference type="ARBA" id="ARBA00022737"/>
    </source>
</evidence>
<evidence type="ECO:0000256" key="1">
    <source>
        <dbReference type="ARBA" id="ARBA00004202"/>
    </source>
</evidence>
<protein>
    <submittedName>
        <fullName evidence="11">Sugar ABC transporter ATP-binding protein</fullName>
    </submittedName>
</protein>
<keyword evidence="5" id="KW-0677">Repeat</keyword>
<dbReference type="SUPFAM" id="SSF52540">
    <property type="entry name" value="P-loop containing nucleoside triphosphate hydrolases"/>
    <property type="match status" value="2"/>
</dbReference>
<dbReference type="InterPro" id="IPR050107">
    <property type="entry name" value="ABC_carbohydrate_import_ATPase"/>
</dbReference>
<organism evidence="11 12">
    <name type="scientific">Candidatus Egerieimonas intestinavium</name>
    <dbReference type="NCBI Taxonomy" id="2840777"/>
    <lineage>
        <taxon>Bacteria</taxon>
        <taxon>Bacillati</taxon>
        <taxon>Bacillota</taxon>
        <taxon>Clostridia</taxon>
        <taxon>Lachnospirales</taxon>
        <taxon>Lachnospiraceae</taxon>
        <taxon>Lachnospiraceae incertae sedis</taxon>
        <taxon>Candidatus Egerieimonas</taxon>
    </lineage>
</organism>
<dbReference type="FunFam" id="3.40.50.300:FF:000127">
    <property type="entry name" value="Ribose import ATP-binding protein RbsA"/>
    <property type="match status" value="1"/>
</dbReference>
<keyword evidence="3" id="KW-1003">Cell membrane</keyword>
<evidence type="ECO:0000256" key="3">
    <source>
        <dbReference type="ARBA" id="ARBA00022475"/>
    </source>
</evidence>
<dbReference type="CDD" id="cd03216">
    <property type="entry name" value="ABC_Carb_Monos_I"/>
    <property type="match status" value="1"/>
</dbReference>
<dbReference type="Gene3D" id="3.40.50.300">
    <property type="entry name" value="P-loop containing nucleotide triphosphate hydrolases"/>
    <property type="match status" value="2"/>
</dbReference>
<sequence>MSNEYVLEMDNIVKSFAANRVLDGVTIKIRPGEVRALMGENGAGKSTLMKILGGIYDADEGKITIDGKSVEIRSVDDARKYGISFIHQEISNVPSMNVAENFFLGHEPKTKLGTVDYRKMHRETRSALDVLGIKISTDRLIHGLSIAQQQMLEIARAINENAKILIMDEPTASLTNHEVDELFAQIKALKEKKVAIIYISHRMEETFRVCDTVTVLRDGQFIGTKETAKTNETELISMMVGRQFESMYGNTVVAGKETVMEVCGLTSELVKDVSFELKRGEILGFSGLVGAGRTEMVRALFGIDKILSGTVTIEGKQVKIKVPWDAIRAGIALVPEDRKGQGLFLNHSISTNLTFQVLNQFIRHLRINGKKERAVIQEYKDKLSIRMASVNQKAGELSGGNQQKIVISKWLAAHPKVLILDEPTRGIDVGAKAEIYDLMRNLTKEGVSIIMISSELPEILNNSSRIAVMSEGRLVKILDPAKDEISQEIIMSYAVEGGNIIHA</sequence>
<dbReference type="AlphaFoldDB" id="A0A9D1EL47"/>
<dbReference type="PANTHER" id="PTHR43790:SF3">
    <property type="entry name" value="D-ALLOSE IMPORT ATP-BINDING PROTEIN ALSA-RELATED"/>
    <property type="match status" value="1"/>
</dbReference>
<dbReference type="InterPro" id="IPR027417">
    <property type="entry name" value="P-loop_NTPase"/>
</dbReference>
<evidence type="ECO:0000256" key="6">
    <source>
        <dbReference type="ARBA" id="ARBA00022741"/>
    </source>
</evidence>
<gene>
    <name evidence="11" type="ORF">IAB98_10465</name>
</gene>
<dbReference type="InterPro" id="IPR003439">
    <property type="entry name" value="ABC_transporter-like_ATP-bd"/>
</dbReference>
<proteinExistence type="predicted"/>
<dbReference type="GO" id="GO:0005886">
    <property type="term" value="C:plasma membrane"/>
    <property type="evidence" value="ECO:0007669"/>
    <property type="project" value="UniProtKB-SubCell"/>
</dbReference>
<evidence type="ECO:0000259" key="10">
    <source>
        <dbReference type="PROSITE" id="PS50893"/>
    </source>
</evidence>
<dbReference type="EMBL" id="DVHU01000093">
    <property type="protein sequence ID" value="HIR93826.1"/>
    <property type="molecule type" value="Genomic_DNA"/>
</dbReference>
<name>A0A9D1EL47_9FIRM</name>
<comment type="subcellular location">
    <subcellularLocation>
        <location evidence="1">Cell membrane</location>
        <topology evidence="1">Peripheral membrane protein</topology>
    </subcellularLocation>
</comment>
<dbReference type="PROSITE" id="PS00211">
    <property type="entry name" value="ABC_TRANSPORTER_1"/>
    <property type="match status" value="1"/>
</dbReference>
<dbReference type="InterPro" id="IPR003593">
    <property type="entry name" value="AAA+_ATPase"/>
</dbReference>
<keyword evidence="7 11" id="KW-0067">ATP-binding</keyword>
<feature type="domain" description="ABC transporter" evidence="10">
    <location>
        <begin position="254"/>
        <end position="496"/>
    </location>
</feature>
<keyword evidence="4" id="KW-0762">Sugar transport</keyword>
<dbReference type="Pfam" id="PF00005">
    <property type="entry name" value="ABC_tran"/>
    <property type="match status" value="2"/>
</dbReference>
<evidence type="ECO:0000256" key="4">
    <source>
        <dbReference type="ARBA" id="ARBA00022597"/>
    </source>
</evidence>
<dbReference type="GO" id="GO:0016887">
    <property type="term" value="F:ATP hydrolysis activity"/>
    <property type="evidence" value="ECO:0007669"/>
    <property type="project" value="InterPro"/>
</dbReference>
<dbReference type="PROSITE" id="PS50893">
    <property type="entry name" value="ABC_TRANSPORTER_2"/>
    <property type="match status" value="2"/>
</dbReference>
<keyword evidence="9" id="KW-0472">Membrane</keyword>
<keyword evidence="6" id="KW-0547">Nucleotide-binding</keyword>
<reference evidence="11" key="2">
    <citation type="journal article" date="2021" name="PeerJ">
        <title>Extensive microbial diversity within the chicken gut microbiome revealed by metagenomics and culture.</title>
        <authorList>
            <person name="Gilroy R."/>
            <person name="Ravi A."/>
            <person name="Getino M."/>
            <person name="Pursley I."/>
            <person name="Horton D.L."/>
            <person name="Alikhan N.F."/>
            <person name="Baker D."/>
            <person name="Gharbi K."/>
            <person name="Hall N."/>
            <person name="Watson M."/>
            <person name="Adriaenssens E.M."/>
            <person name="Foster-Nyarko E."/>
            <person name="Jarju S."/>
            <person name="Secka A."/>
            <person name="Antonio M."/>
            <person name="Oren A."/>
            <person name="Chaudhuri R.R."/>
            <person name="La Ragione R."/>
            <person name="Hildebrand F."/>
            <person name="Pallen M.J."/>
        </authorList>
    </citation>
    <scope>NUCLEOTIDE SEQUENCE</scope>
    <source>
        <strain evidence="11">ChiSxjej1B13-7041</strain>
    </source>
</reference>
<evidence type="ECO:0000313" key="11">
    <source>
        <dbReference type="EMBL" id="HIR93826.1"/>
    </source>
</evidence>
<evidence type="ECO:0000256" key="2">
    <source>
        <dbReference type="ARBA" id="ARBA00022448"/>
    </source>
</evidence>
<dbReference type="CDD" id="cd03215">
    <property type="entry name" value="ABC_Carb_Monos_II"/>
    <property type="match status" value="1"/>
</dbReference>
<reference evidence="11" key="1">
    <citation type="submission" date="2020-10" db="EMBL/GenBank/DDBJ databases">
        <authorList>
            <person name="Gilroy R."/>
        </authorList>
    </citation>
    <scope>NUCLEOTIDE SEQUENCE</scope>
    <source>
        <strain evidence="11">ChiSxjej1B13-7041</strain>
    </source>
</reference>
<evidence type="ECO:0000256" key="9">
    <source>
        <dbReference type="ARBA" id="ARBA00023136"/>
    </source>
</evidence>
<evidence type="ECO:0000256" key="8">
    <source>
        <dbReference type="ARBA" id="ARBA00022967"/>
    </source>
</evidence>
<keyword evidence="2" id="KW-0813">Transport</keyword>
<evidence type="ECO:0000256" key="7">
    <source>
        <dbReference type="ARBA" id="ARBA00022840"/>
    </source>
</evidence>
<dbReference type="Proteomes" id="UP000886841">
    <property type="component" value="Unassembled WGS sequence"/>
</dbReference>
<dbReference type="PANTHER" id="PTHR43790">
    <property type="entry name" value="CARBOHYDRATE TRANSPORT ATP-BINDING PROTEIN MG119-RELATED"/>
    <property type="match status" value="1"/>
</dbReference>
<dbReference type="SMART" id="SM00382">
    <property type="entry name" value="AAA"/>
    <property type="match status" value="2"/>
</dbReference>
<comment type="caution">
    <text evidence="11">The sequence shown here is derived from an EMBL/GenBank/DDBJ whole genome shotgun (WGS) entry which is preliminary data.</text>
</comment>
<feature type="domain" description="ABC transporter" evidence="10">
    <location>
        <begin position="7"/>
        <end position="243"/>
    </location>
</feature>
<accession>A0A9D1EL47</accession>
<dbReference type="GO" id="GO:0005524">
    <property type="term" value="F:ATP binding"/>
    <property type="evidence" value="ECO:0007669"/>
    <property type="project" value="UniProtKB-KW"/>
</dbReference>
<dbReference type="InterPro" id="IPR017871">
    <property type="entry name" value="ABC_transporter-like_CS"/>
</dbReference>